<protein>
    <recommendedName>
        <fullName evidence="8">Probable membrane transporter protein</fullName>
    </recommendedName>
</protein>
<proteinExistence type="inferred from homology"/>
<feature type="transmembrane region" description="Helical" evidence="8">
    <location>
        <begin position="75"/>
        <end position="95"/>
    </location>
</feature>
<accession>W8KLY0</accession>
<comment type="similarity">
    <text evidence="2 8">Belongs to the 4-toluene sulfonate uptake permease (TSUP) (TC 2.A.102) family.</text>
</comment>
<feature type="transmembrane region" description="Helical" evidence="8">
    <location>
        <begin position="231"/>
        <end position="248"/>
    </location>
</feature>
<dbReference type="PANTHER" id="PTHR30269:SF32">
    <property type="entry name" value="MEMBRANE TRANSPORTER PROTEIN-RELATED"/>
    <property type="match status" value="1"/>
</dbReference>
<evidence type="ECO:0000256" key="3">
    <source>
        <dbReference type="ARBA" id="ARBA00022448"/>
    </source>
</evidence>
<dbReference type="HOGENOM" id="CLU_054750_7_2_6"/>
<reference evidence="10" key="2">
    <citation type="submission" date="2014-02" db="EMBL/GenBank/DDBJ databases">
        <title>Draft Genome Sequence of extremely halophilic bacteria Halorhodospira halochloris.</title>
        <authorList>
            <person name="Singh K.S."/>
        </authorList>
    </citation>
    <scope>NUCLEOTIDE SEQUENCE [LARGE SCALE GENOMIC DNA]</scope>
    <source>
        <strain evidence="10">A</strain>
    </source>
</reference>
<evidence type="ECO:0000313" key="9">
    <source>
        <dbReference type="EMBL" id="AHK77992.1"/>
    </source>
</evidence>
<evidence type="ECO:0000256" key="1">
    <source>
        <dbReference type="ARBA" id="ARBA00004651"/>
    </source>
</evidence>
<keyword evidence="10" id="KW-1185">Reference proteome</keyword>
<evidence type="ECO:0000256" key="6">
    <source>
        <dbReference type="ARBA" id="ARBA00022989"/>
    </source>
</evidence>
<dbReference type="InterPro" id="IPR002781">
    <property type="entry name" value="TM_pro_TauE-like"/>
</dbReference>
<keyword evidence="4 8" id="KW-1003">Cell membrane</keyword>
<dbReference type="PANTHER" id="PTHR30269">
    <property type="entry name" value="TRANSMEMBRANE PROTEIN YFCA"/>
    <property type="match status" value="1"/>
</dbReference>
<feature type="transmembrane region" description="Helical" evidence="8">
    <location>
        <begin position="139"/>
        <end position="158"/>
    </location>
</feature>
<dbReference type="OrthoDB" id="9155169at2"/>
<dbReference type="EMBL" id="CP007268">
    <property type="protein sequence ID" value="AHK77992.1"/>
    <property type="molecule type" value="Genomic_DNA"/>
</dbReference>
<evidence type="ECO:0000256" key="4">
    <source>
        <dbReference type="ARBA" id="ARBA00022475"/>
    </source>
</evidence>
<sequence length="251" mass="27230">MSFGMEEILIALIVTLVAGLVHGAFGLGFPMVATPVLALFTDVMTAILLTLAPNIAVNLWSLLRGGGWRESVARYWPVAVWMLVGSGVGTLILVAMDPNPFRLLLAATVVLYLVSDQLKRVNWGWMRRYPGPSGAGAGFVGGILGGTVNVGGPALMIYFLELRIAPLVLVQAINLCFLLGKSTQALTFAALGLLGLELLWLSLPLAITALIGLRVGMWIRERVNADTYRGWLRGLLWLLCILLVVEFFREL</sequence>
<keyword evidence="7 8" id="KW-0472">Membrane</keyword>
<evidence type="ECO:0000313" key="10">
    <source>
        <dbReference type="Proteomes" id="UP000019442"/>
    </source>
</evidence>
<evidence type="ECO:0000256" key="2">
    <source>
        <dbReference type="ARBA" id="ARBA00009142"/>
    </source>
</evidence>
<dbReference type="Pfam" id="PF01925">
    <property type="entry name" value="TauE"/>
    <property type="match status" value="1"/>
</dbReference>
<comment type="subcellular location">
    <subcellularLocation>
        <location evidence="1 8">Cell membrane</location>
        <topology evidence="1 8">Multi-pass membrane protein</topology>
    </subcellularLocation>
</comment>
<name>W8KLY0_9GAMM</name>
<evidence type="ECO:0000256" key="8">
    <source>
        <dbReference type="RuleBase" id="RU363041"/>
    </source>
</evidence>
<keyword evidence="5 8" id="KW-0812">Transmembrane</keyword>
<evidence type="ECO:0000256" key="5">
    <source>
        <dbReference type="ARBA" id="ARBA00022692"/>
    </source>
</evidence>
<dbReference type="Proteomes" id="UP000019442">
    <property type="component" value="Chromosome"/>
</dbReference>
<feature type="transmembrane region" description="Helical" evidence="8">
    <location>
        <begin position="187"/>
        <end position="211"/>
    </location>
</feature>
<feature type="transmembrane region" description="Helical" evidence="8">
    <location>
        <begin position="36"/>
        <end position="63"/>
    </location>
</feature>
<organism evidence="9 10">
    <name type="scientific">Ectothiorhodospira haloalkaliphila</name>
    <dbReference type="NCBI Taxonomy" id="421628"/>
    <lineage>
        <taxon>Bacteria</taxon>
        <taxon>Pseudomonadati</taxon>
        <taxon>Pseudomonadota</taxon>
        <taxon>Gammaproteobacteria</taxon>
        <taxon>Chromatiales</taxon>
        <taxon>Ectothiorhodospiraceae</taxon>
        <taxon>Ectothiorhodospira</taxon>
    </lineage>
</organism>
<feature type="transmembrane region" description="Helical" evidence="8">
    <location>
        <begin position="164"/>
        <end position="180"/>
    </location>
</feature>
<dbReference type="InterPro" id="IPR052017">
    <property type="entry name" value="TSUP"/>
</dbReference>
<dbReference type="PATRIC" id="fig|1354791.3.peg.2793"/>
<reference evidence="9 10" key="1">
    <citation type="journal article" date="2014" name="J Genomics">
        <title>Draft Genome Sequence of the Extremely Halophilic Phototrophic Purple Sulfur Bacterium Halorhodospira halochloris.</title>
        <authorList>
            <person name="Singh K.S."/>
            <person name="Kirksey J."/>
            <person name="Hoff W.D."/>
            <person name="Deole R."/>
        </authorList>
    </citation>
    <scope>NUCLEOTIDE SEQUENCE [LARGE SCALE GENOMIC DNA]</scope>
    <source>
        <strain evidence="9 10">A</strain>
    </source>
</reference>
<evidence type="ECO:0000256" key="7">
    <source>
        <dbReference type="ARBA" id="ARBA00023136"/>
    </source>
</evidence>
<dbReference type="AlphaFoldDB" id="W8KLY0"/>
<dbReference type="GO" id="GO:0005886">
    <property type="term" value="C:plasma membrane"/>
    <property type="evidence" value="ECO:0007669"/>
    <property type="project" value="UniProtKB-SubCell"/>
</dbReference>
<keyword evidence="6 8" id="KW-1133">Transmembrane helix</keyword>
<keyword evidence="3" id="KW-0813">Transport</keyword>
<dbReference type="KEGG" id="hhc:M911_00905"/>
<gene>
    <name evidence="9" type="ORF">M911_00905</name>
</gene>